<comment type="caution">
    <text evidence="3">The sequence shown here is derived from an EMBL/GenBank/DDBJ whole genome shotgun (WGS) entry which is preliminary data.</text>
</comment>
<name>A0A1Q9EZN0_SYMMI</name>
<dbReference type="OrthoDB" id="440208at2759"/>
<sequence>MVRHRGRDHTEEPEETPKIGAEAISFEKGSKIAPEVKSSLRRLHQNLGHPSNVDLARHLRLAGADPAVIEATKKMTCQVCARNQRGHSAKPASLPNLLDFNQLVAVDAFYVYDAQGEKVELMMAIDIGTGFVSAGRLQGHSTSTMEASFCTIWSNTFGAPGTVVIDLESGLQAGFGRYSERHGTRLRPIAGQAHWQNGAVERAIRTWKEIWVKLVDQYSATYDEAEMIMTAVNAAMNTLRRDAGFSPAQAVWGRNPKLPDEVHNNPHDEQVEHIITADRARAREHTIRIAAKEAYFRCQNDARLRKGLLQRSRVAGPELQTGCHVFFYRKPKNNKNWSWHGPGVIIGREGPNAWVSFAGRCHLVAPEHTRLASGEELGEAFALRATQEDLHRLLEQDFGDEEIYDTGDIEMEADPALPVGDQPERGDEGRGEGSRRPHDPHLPSRVPKRHRVKGPEINEAREIANETYMMKLAKTARGKEKALEKEIPWSLTWTTNLTTRSGIGSEIGSNRSDRREEHNQMWVGNLRPRHARPDDLYTGHPPAPPDPRLARELNLRQPKTGLGDLHPEQLLRIKKPIFGLVDSPAAWWNKFQKVVKRMRITHLSGEWMVVQSSLDHCIFMVQKVCGEDDKGNSVLDPPSAYLGVHVDDVLLIGDSELCGLLKAELSRQFPIQDWEADKFDYVGSFIDIGEDYVKVSQASYATTRLFEVETTKDEPDHFEASEVQKHDNQSLIGALSWMACQTRPDLQVGVSMSQQRQKAPTVGDVKFTNQLARRALEHREQGLVFYPIDLDSAVLLCYHDAGWANVPQCEEDPYYKLSDKENEKGLIRDGPFARKDAKTKRANSTIASQLGGLYVLSERGILHGEAKHGTILDWKSGACERVCRSTFAAETMACGTATETGDFIVRFLETLLTGKLARTSSRFEMRRMRLVRAQEKDRVSRGCGLQMHAHLLQWKNLAPTEATCLERCKIAAQMALVHPRGVSLQHMLFPFFWALHTVVIKAGVHSSSNCTSTICPDSSDRILGMSLPKAVGLRYDEPVQAAKPAS</sequence>
<evidence type="ECO:0000313" key="3">
    <source>
        <dbReference type="EMBL" id="OLQ12802.1"/>
    </source>
</evidence>
<dbReference type="InterPro" id="IPR036397">
    <property type="entry name" value="RNaseH_sf"/>
</dbReference>
<dbReference type="InterPro" id="IPR012337">
    <property type="entry name" value="RNaseH-like_sf"/>
</dbReference>
<dbReference type="Gene3D" id="3.30.420.10">
    <property type="entry name" value="Ribonuclease H-like superfamily/Ribonuclease H"/>
    <property type="match status" value="1"/>
</dbReference>
<dbReference type="InterPro" id="IPR001584">
    <property type="entry name" value="Integrase_cat-core"/>
</dbReference>
<evidence type="ECO:0000313" key="4">
    <source>
        <dbReference type="Proteomes" id="UP000186817"/>
    </source>
</evidence>
<proteinExistence type="predicted"/>
<dbReference type="GO" id="GO:0015074">
    <property type="term" value="P:DNA integration"/>
    <property type="evidence" value="ECO:0007669"/>
    <property type="project" value="InterPro"/>
</dbReference>
<feature type="domain" description="Integrase catalytic" evidence="2">
    <location>
        <begin position="91"/>
        <end position="255"/>
    </location>
</feature>
<evidence type="ECO:0000256" key="1">
    <source>
        <dbReference type="SAM" id="MobiDB-lite"/>
    </source>
</evidence>
<feature type="compositionally biased region" description="Basic and acidic residues" evidence="1">
    <location>
        <begin position="422"/>
        <end position="442"/>
    </location>
</feature>
<protein>
    <submittedName>
        <fullName evidence="3">Copia protein</fullName>
    </submittedName>
</protein>
<dbReference type="AlphaFoldDB" id="A0A1Q9EZN0"/>
<keyword evidence="4" id="KW-1185">Reference proteome</keyword>
<accession>A0A1Q9EZN0</accession>
<dbReference type="SUPFAM" id="SSF53098">
    <property type="entry name" value="Ribonuclease H-like"/>
    <property type="match status" value="1"/>
</dbReference>
<gene>
    <name evidence="3" type="primary">GIP</name>
    <name evidence="3" type="ORF">AK812_SmicGene3270</name>
</gene>
<organism evidence="3 4">
    <name type="scientific">Symbiodinium microadriaticum</name>
    <name type="common">Dinoflagellate</name>
    <name type="synonym">Zooxanthella microadriatica</name>
    <dbReference type="NCBI Taxonomy" id="2951"/>
    <lineage>
        <taxon>Eukaryota</taxon>
        <taxon>Sar</taxon>
        <taxon>Alveolata</taxon>
        <taxon>Dinophyceae</taxon>
        <taxon>Suessiales</taxon>
        <taxon>Symbiodiniaceae</taxon>
        <taxon>Symbiodinium</taxon>
    </lineage>
</organism>
<dbReference type="GO" id="GO:0003676">
    <property type="term" value="F:nucleic acid binding"/>
    <property type="evidence" value="ECO:0007669"/>
    <property type="project" value="InterPro"/>
</dbReference>
<dbReference type="EMBL" id="LSRX01000038">
    <property type="protein sequence ID" value="OLQ12802.1"/>
    <property type="molecule type" value="Genomic_DNA"/>
</dbReference>
<dbReference type="PROSITE" id="PS50994">
    <property type="entry name" value="INTEGRASE"/>
    <property type="match status" value="1"/>
</dbReference>
<dbReference type="Proteomes" id="UP000186817">
    <property type="component" value="Unassembled WGS sequence"/>
</dbReference>
<feature type="region of interest" description="Disordered" evidence="1">
    <location>
        <begin position="529"/>
        <end position="549"/>
    </location>
</feature>
<evidence type="ECO:0000259" key="2">
    <source>
        <dbReference type="PROSITE" id="PS50994"/>
    </source>
</evidence>
<feature type="region of interest" description="Disordered" evidence="1">
    <location>
        <begin position="413"/>
        <end position="452"/>
    </location>
</feature>
<reference evidence="3 4" key="1">
    <citation type="submission" date="2016-02" db="EMBL/GenBank/DDBJ databases">
        <title>Genome analysis of coral dinoflagellate symbionts highlights evolutionary adaptations to a symbiotic lifestyle.</title>
        <authorList>
            <person name="Aranda M."/>
            <person name="Li Y."/>
            <person name="Liew Y.J."/>
            <person name="Baumgarten S."/>
            <person name="Simakov O."/>
            <person name="Wilson M."/>
            <person name="Piel J."/>
            <person name="Ashoor H."/>
            <person name="Bougouffa S."/>
            <person name="Bajic V.B."/>
            <person name="Ryu T."/>
            <person name="Ravasi T."/>
            <person name="Bayer T."/>
            <person name="Micklem G."/>
            <person name="Kim H."/>
            <person name="Bhak J."/>
            <person name="Lajeunesse T.C."/>
            <person name="Voolstra C.R."/>
        </authorList>
    </citation>
    <scope>NUCLEOTIDE SEQUENCE [LARGE SCALE GENOMIC DNA]</scope>
    <source>
        <strain evidence="3 4">CCMP2467</strain>
    </source>
</reference>
<feature type="region of interest" description="Disordered" evidence="1">
    <location>
        <begin position="1"/>
        <end position="20"/>
    </location>
</feature>